<evidence type="ECO:0000313" key="2">
    <source>
        <dbReference type="EMBL" id="KAF2144120.1"/>
    </source>
</evidence>
<feature type="region of interest" description="Disordered" evidence="1">
    <location>
        <begin position="1"/>
        <end position="26"/>
    </location>
</feature>
<feature type="compositionally biased region" description="Basic and acidic residues" evidence="1">
    <location>
        <begin position="1"/>
        <end position="10"/>
    </location>
</feature>
<evidence type="ECO:0000313" key="3">
    <source>
        <dbReference type="Proteomes" id="UP000799438"/>
    </source>
</evidence>
<dbReference type="RefSeq" id="XP_033399832.1">
    <property type="nucleotide sequence ID" value="XM_033535559.1"/>
</dbReference>
<accession>A0A6A6BJ01</accession>
<dbReference type="EMBL" id="ML995480">
    <property type="protein sequence ID" value="KAF2144120.1"/>
    <property type="molecule type" value="Genomic_DNA"/>
</dbReference>
<proteinExistence type="predicted"/>
<gene>
    <name evidence="2" type="ORF">K452DRAFT_153347</name>
</gene>
<keyword evidence="3" id="KW-1185">Reference proteome</keyword>
<evidence type="ECO:0000256" key="1">
    <source>
        <dbReference type="SAM" id="MobiDB-lite"/>
    </source>
</evidence>
<sequence>MGGPRPKDGRPTQTTHPSAVVGGSTSRHESCARLLERLCMCGMQSCWFLSFCFYLYEGATCVRQRKTGSRGACVCVACMYVCMWIRSVIQHPSAQHQRRKEWGVWGKASDEDVNVPT</sequence>
<reference evidence="2" key="1">
    <citation type="journal article" date="2020" name="Stud. Mycol.">
        <title>101 Dothideomycetes genomes: a test case for predicting lifestyles and emergence of pathogens.</title>
        <authorList>
            <person name="Haridas S."/>
            <person name="Albert R."/>
            <person name="Binder M."/>
            <person name="Bloem J."/>
            <person name="Labutti K."/>
            <person name="Salamov A."/>
            <person name="Andreopoulos B."/>
            <person name="Baker S."/>
            <person name="Barry K."/>
            <person name="Bills G."/>
            <person name="Bluhm B."/>
            <person name="Cannon C."/>
            <person name="Castanera R."/>
            <person name="Culley D."/>
            <person name="Daum C."/>
            <person name="Ezra D."/>
            <person name="Gonzalez J."/>
            <person name="Henrissat B."/>
            <person name="Kuo A."/>
            <person name="Liang C."/>
            <person name="Lipzen A."/>
            <person name="Lutzoni F."/>
            <person name="Magnuson J."/>
            <person name="Mondo S."/>
            <person name="Nolan M."/>
            <person name="Ohm R."/>
            <person name="Pangilinan J."/>
            <person name="Park H.-J."/>
            <person name="Ramirez L."/>
            <person name="Alfaro M."/>
            <person name="Sun H."/>
            <person name="Tritt A."/>
            <person name="Yoshinaga Y."/>
            <person name="Zwiers L.-H."/>
            <person name="Turgeon B."/>
            <person name="Goodwin S."/>
            <person name="Spatafora J."/>
            <person name="Crous P."/>
            <person name="Grigoriev I."/>
        </authorList>
    </citation>
    <scope>NUCLEOTIDE SEQUENCE</scope>
    <source>
        <strain evidence="2">CBS 121167</strain>
    </source>
</reference>
<dbReference type="AlphaFoldDB" id="A0A6A6BJ01"/>
<dbReference type="GeneID" id="54293053"/>
<protein>
    <submittedName>
        <fullName evidence="2">Uncharacterized protein</fullName>
    </submittedName>
</protein>
<organism evidence="2 3">
    <name type="scientific">Aplosporella prunicola CBS 121167</name>
    <dbReference type="NCBI Taxonomy" id="1176127"/>
    <lineage>
        <taxon>Eukaryota</taxon>
        <taxon>Fungi</taxon>
        <taxon>Dikarya</taxon>
        <taxon>Ascomycota</taxon>
        <taxon>Pezizomycotina</taxon>
        <taxon>Dothideomycetes</taxon>
        <taxon>Dothideomycetes incertae sedis</taxon>
        <taxon>Botryosphaeriales</taxon>
        <taxon>Aplosporellaceae</taxon>
        <taxon>Aplosporella</taxon>
    </lineage>
</organism>
<name>A0A6A6BJ01_9PEZI</name>
<dbReference type="Proteomes" id="UP000799438">
    <property type="component" value="Unassembled WGS sequence"/>
</dbReference>